<dbReference type="EMBL" id="JACAQK010000020">
    <property type="protein sequence ID" value="NWD39128.1"/>
    <property type="molecule type" value="Genomic_DNA"/>
</dbReference>
<reference evidence="2 3" key="1">
    <citation type="submission" date="2020-04" db="EMBL/GenBank/DDBJ databases">
        <title>Molecular characterization of pseudomonads from Agaricus bisporus reveal novel blotch 2 pathogens in Western Europe.</title>
        <authorList>
            <person name="Taparia T."/>
            <person name="Krijger M."/>
            <person name="Haynes E."/>
            <person name="Elpinstone J.G."/>
            <person name="Noble R."/>
            <person name="Van Der Wolf J."/>
        </authorList>
    </citation>
    <scope>NUCLEOTIDE SEQUENCE [LARGE SCALE GENOMIC DNA]</scope>
    <source>
        <strain evidence="2 3">IPO3746</strain>
    </source>
</reference>
<protein>
    <recommendedName>
        <fullName evidence="1">RiboL-PSP-HEPN domain-containing protein</fullName>
    </recommendedName>
</protein>
<accession>A0A7Y8ARQ3</accession>
<evidence type="ECO:0000313" key="2">
    <source>
        <dbReference type="EMBL" id="NWD39128.1"/>
    </source>
</evidence>
<dbReference type="Pfam" id="PF18735">
    <property type="entry name" value="HEPN_RiboL-PSP"/>
    <property type="match status" value="1"/>
</dbReference>
<evidence type="ECO:0000259" key="1">
    <source>
        <dbReference type="Pfam" id="PF18735"/>
    </source>
</evidence>
<dbReference type="InterPro" id="IPR041519">
    <property type="entry name" value="HEPN_RiboL-PSP"/>
</dbReference>
<evidence type="ECO:0000313" key="3">
    <source>
        <dbReference type="Proteomes" id="UP000549134"/>
    </source>
</evidence>
<dbReference type="Proteomes" id="UP000549134">
    <property type="component" value="Unassembled WGS sequence"/>
</dbReference>
<sequence length="175" mass="20052">MDVVHMLYSQVRELDDFLLGNGEVSLKSVADSNFRKSILLASASFFEKEVTDLVLDYTKKITNNDSRLVSFVHKKGLTRQYHSLFSWEAKNCNAFYALFGEEFKAYFSDLVNQDQALEGAVKSFIEVGAERNRLVHQNFGSYTIEKTSEEIFGMHTNALRFVQKLREALDLKATE</sequence>
<name>A0A7Y8ARQ3_PSETO</name>
<feature type="domain" description="RiboL-PSP-HEPN" evidence="1">
    <location>
        <begin position="8"/>
        <end position="169"/>
    </location>
</feature>
<proteinExistence type="predicted"/>
<gene>
    <name evidence="2" type="ORF">HX787_25060</name>
</gene>
<comment type="caution">
    <text evidence="2">The sequence shown here is derived from an EMBL/GenBank/DDBJ whole genome shotgun (WGS) entry which is preliminary data.</text>
</comment>
<dbReference type="AlphaFoldDB" id="A0A7Y8ARQ3"/>
<organism evidence="2 3">
    <name type="scientific">Pseudomonas tolaasii</name>
    <dbReference type="NCBI Taxonomy" id="29442"/>
    <lineage>
        <taxon>Bacteria</taxon>
        <taxon>Pseudomonadati</taxon>
        <taxon>Pseudomonadota</taxon>
        <taxon>Gammaproteobacteria</taxon>
        <taxon>Pseudomonadales</taxon>
        <taxon>Pseudomonadaceae</taxon>
        <taxon>Pseudomonas</taxon>
    </lineage>
</organism>
<dbReference type="RefSeq" id="WP_016972012.1">
    <property type="nucleotide sequence ID" value="NZ_CP020369.1"/>
</dbReference>
<dbReference type="GeneID" id="55843637"/>